<evidence type="ECO:0000256" key="5">
    <source>
        <dbReference type="ARBA" id="ARBA00022692"/>
    </source>
</evidence>
<feature type="transmembrane region" description="Helical" evidence="12">
    <location>
        <begin position="370"/>
        <end position="392"/>
    </location>
</feature>
<dbReference type="PIRSF" id="PIRSF006446">
    <property type="entry name" value="Cyt_quinol_oxidase_1"/>
    <property type="match status" value="1"/>
</dbReference>
<keyword evidence="3" id="KW-1003">Cell membrane</keyword>
<evidence type="ECO:0000256" key="3">
    <source>
        <dbReference type="ARBA" id="ARBA00022475"/>
    </source>
</evidence>
<keyword evidence="6" id="KW-0479">Metal-binding</keyword>
<feature type="transmembrane region" description="Helical" evidence="12">
    <location>
        <begin position="12"/>
        <end position="34"/>
    </location>
</feature>
<evidence type="ECO:0000313" key="13">
    <source>
        <dbReference type="EMBL" id="AUV84331.1"/>
    </source>
</evidence>
<accession>A0A2I8VQY5</accession>
<reference evidence="13 14" key="1">
    <citation type="submission" date="2018-01" db="EMBL/GenBank/DDBJ databases">
        <title>Complete genome sequence of Salinigranum rubrum GX10T, an extremely halophilic archaeon isolated from a marine solar saltern.</title>
        <authorList>
            <person name="Han S."/>
        </authorList>
    </citation>
    <scope>NUCLEOTIDE SEQUENCE [LARGE SCALE GENOMIC DNA]</scope>
    <source>
        <strain evidence="13 14">GX10</strain>
        <plasmid evidence="14">Plasmid unnamed2</plasmid>
    </source>
</reference>
<evidence type="ECO:0000256" key="2">
    <source>
        <dbReference type="ARBA" id="ARBA00022448"/>
    </source>
</evidence>
<keyword evidence="13" id="KW-0614">Plasmid</keyword>
<feature type="transmembrane region" description="Helical" evidence="12">
    <location>
        <begin position="334"/>
        <end position="358"/>
    </location>
</feature>
<dbReference type="AlphaFoldDB" id="A0A2I8VQY5"/>
<keyword evidence="8 12" id="KW-1133">Transmembrane helix</keyword>
<dbReference type="Proteomes" id="UP000236584">
    <property type="component" value="Plasmid unnamed2"/>
</dbReference>
<evidence type="ECO:0000256" key="12">
    <source>
        <dbReference type="SAM" id="Phobius"/>
    </source>
</evidence>
<dbReference type="GO" id="GO:0046872">
    <property type="term" value="F:metal ion binding"/>
    <property type="evidence" value="ECO:0007669"/>
    <property type="project" value="UniProtKB-KW"/>
</dbReference>
<organism evidence="13 14">
    <name type="scientific">Salinigranum rubrum</name>
    <dbReference type="NCBI Taxonomy" id="755307"/>
    <lineage>
        <taxon>Archaea</taxon>
        <taxon>Methanobacteriati</taxon>
        <taxon>Methanobacteriota</taxon>
        <taxon>Stenosarchaea group</taxon>
        <taxon>Halobacteria</taxon>
        <taxon>Halobacteriales</taxon>
        <taxon>Haloferacaceae</taxon>
        <taxon>Salinigranum</taxon>
    </lineage>
</organism>
<keyword evidence="7" id="KW-0249">Electron transport</keyword>
<evidence type="ECO:0000256" key="11">
    <source>
        <dbReference type="SAM" id="MobiDB-lite"/>
    </source>
</evidence>
<feature type="transmembrane region" description="Helical" evidence="12">
    <location>
        <begin position="423"/>
        <end position="444"/>
    </location>
</feature>
<keyword evidence="2" id="KW-0813">Transport</keyword>
<dbReference type="GO" id="GO:0020037">
    <property type="term" value="F:heme binding"/>
    <property type="evidence" value="ECO:0007669"/>
    <property type="project" value="TreeGrafter"/>
</dbReference>
<sequence>MVDPVLASRLQFALTTIVHIIFPVMSMGLAPFLIYFTWKEIRTKQPVYEQLRRFWTRIFAVSFVVGTVTGLVLEFEFGTNFAAFSTTAGELFGGPLALEGMMAFMLEATFLGIFVFGRDRVSDRLYFLSSIAVGLGTWLSAVWILIANSWMQTPRGFEIAVENGQRIVKLTDPLAAYLNPRFPYMFIHMQNAAVESVALFMAGVAAYYVFRHHVWGYPIEHIDFWEKSLKIALVVLLITAPLQVIQGDEYARHVSETQPQKFAAMEAVWETDSYVPEYIVAFPANVNDLLNPRTKELFGIGIPGGASWLASGGNPQATIRGLESFSTKSPPVAIVFWAFRIMVALGFWFILLAVWGGYRWWRGELFEDDLLHKALMASSLLGFVAVEVGWIVTEVGRQPWVIQGVMKTSASVSPNLTGAEATFTLLGFVTGYIMLLSLYTYVVGRIIRAGPPSKDELTQSDTVHVRESEVTSGD</sequence>
<keyword evidence="9" id="KW-0408">Iron</keyword>
<dbReference type="RefSeq" id="WP_103428018.1">
    <property type="nucleotide sequence ID" value="NZ_CP026311.1"/>
</dbReference>
<gene>
    <name evidence="13" type="ORF">C2R22_22520</name>
</gene>
<feature type="transmembrane region" description="Helical" evidence="12">
    <location>
        <begin position="93"/>
        <end position="116"/>
    </location>
</feature>
<keyword evidence="10 12" id="KW-0472">Membrane</keyword>
<evidence type="ECO:0000256" key="6">
    <source>
        <dbReference type="ARBA" id="ARBA00022723"/>
    </source>
</evidence>
<dbReference type="PANTHER" id="PTHR30365:SF14">
    <property type="entry name" value="CYTOCHROME BD MENAQUINOL OXIDASE SUBUNIT I-RELATED"/>
    <property type="match status" value="1"/>
</dbReference>
<comment type="subcellular location">
    <subcellularLocation>
        <location evidence="1">Cell membrane</location>
        <topology evidence="1">Multi-pass membrane protein</topology>
    </subcellularLocation>
</comment>
<keyword evidence="14" id="KW-1185">Reference proteome</keyword>
<dbReference type="InterPro" id="IPR002585">
    <property type="entry name" value="Cyt-d_ubiquinol_oxidase_su_1"/>
</dbReference>
<dbReference type="OrthoDB" id="41618at2157"/>
<evidence type="ECO:0000256" key="10">
    <source>
        <dbReference type="ARBA" id="ARBA00023136"/>
    </source>
</evidence>
<feature type="transmembrane region" description="Helical" evidence="12">
    <location>
        <begin position="192"/>
        <end position="210"/>
    </location>
</feature>
<keyword evidence="5 12" id="KW-0812">Transmembrane</keyword>
<protein>
    <submittedName>
        <fullName evidence="13">Cytochrome ubiquinol oxidase subunit I</fullName>
    </submittedName>
</protein>
<dbReference type="Pfam" id="PF01654">
    <property type="entry name" value="Cyt_bd_oxida_I"/>
    <property type="match status" value="1"/>
</dbReference>
<dbReference type="GO" id="GO:0009055">
    <property type="term" value="F:electron transfer activity"/>
    <property type="evidence" value="ECO:0007669"/>
    <property type="project" value="InterPro"/>
</dbReference>
<evidence type="ECO:0000256" key="1">
    <source>
        <dbReference type="ARBA" id="ARBA00004651"/>
    </source>
</evidence>
<dbReference type="EMBL" id="CP026311">
    <property type="protein sequence ID" value="AUV84331.1"/>
    <property type="molecule type" value="Genomic_DNA"/>
</dbReference>
<dbReference type="KEGG" id="srub:C2R22_22520"/>
<proteinExistence type="predicted"/>
<dbReference type="GO" id="GO:0070069">
    <property type="term" value="C:cytochrome complex"/>
    <property type="evidence" value="ECO:0007669"/>
    <property type="project" value="InterPro"/>
</dbReference>
<dbReference type="GO" id="GO:0005886">
    <property type="term" value="C:plasma membrane"/>
    <property type="evidence" value="ECO:0007669"/>
    <property type="project" value="UniProtKB-SubCell"/>
</dbReference>
<dbReference type="PANTHER" id="PTHR30365">
    <property type="entry name" value="CYTOCHROME D UBIQUINOL OXIDASE"/>
    <property type="match status" value="1"/>
</dbReference>
<geneLocation type="plasmid" evidence="13">
    <name>unnamed2</name>
</geneLocation>
<evidence type="ECO:0000256" key="8">
    <source>
        <dbReference type="ARBA" id="ARBA00022989"/>
    </source>
</evidence>
<evidence type="ECO:0000313" key="14">
    <source>
        <dbReference type="Proteomes" id="UP000236584"/>
    </source>
</evidence>
<evidence type="ECO:0000256" key="4">
    <source>
        <dbReference type="ARBA" id="ARBA00022617"/>
    </source>
</evidence>
<feature type="transmembrane region" description="Helical" evidence="12">
    <location>
        <begin position="54"/>
        <end position="73"/>
    </location>
</feature>
<dbReference type="GO" id="GO:0019646">
    <property type="term" value="P:aerobic electron transport chain"/>
    <property type="evidence" value="ECO:0007669"/>
    <property type="project" value="InterPro"/>
</dbReference>
<evidence type="ECO:0000256" key="7">
    <source>
        <dbReference type="ARBA" id="ARBA00022982"/>
    </source>
</evidence>
<dbReference type="GO" id="GO:0016682">
    <property type="term" value="F:oxidoreductase activity, acting on diphenols and related substances as donors, oxygen as acceptor"/>
    <property type="evidence" value="ECO:0007669"/>
    <property type="project" value="TreeGrafter"/>
</dbReference>
<name>A0A2I8VQY5_9EURY</name>
<feature type="transmembrane region" description="Helical" evidence="12">
    <location>
        <begin position="231"/>
        <end position="247"/>
    </location>
</feature>
<keyword evidence="4" id="KW-0349">Heme</keyword>
<feature type="region of interest" description="Disordered" evidence="11">
    <location>
        <begin position="455"/>
        <end position="474"/>
    </location>
</feature>
<evidence type="ECO:0000256" key="9">
    <source>
        <dbReference type="ARBA" id="ARBA00023004"/>
    </source>
</evidence>
<dbReference type="GeneID" id="35594930"/>
<feature type="transmembrane region" description="Helical" evidence="12">
    <location>
        <begin position="125"/>
        <end position="146"/>
    </location>
</feature>